<proteinExistence type="predicted"/>
<evidence type="ECO:0000313" key="2">
    <source>
        <dbReference type="EMBL" id="HGY56330.1"/>
    </source>
</evidence>
<dbReference type="SUPFAM" id="SSF51905">
    <property type="entry name" value="FAD/NAD(P)-binding domain"/>
    <property type="match status" value="1"/>
</dbReference>
<organism evidence="2">
    <name type="scientific">Caldithrix abyssi</name>
    <dbReference type="NCBI Taxonomy" id="187145"/>
    <lineage>
        <taxon>Bacteria</taxon>
        <taxon>Pseudomonadati</taxon>
        <taxon>Calditrichota</taxon>
        <taxon>Calditrichia</taxon>
        <taxon>Calditrichales</taxon>
        <taxon>Calditrichaceae</taxon>
        <taxon>Caldithrix</taxon>
    </lineage>
</organism>
<accession>A0A7V4WVL1</accession>
<dbReference type="InterPro" id="IPR036188">
    <property type="entry name" value="FAD/NAD-bd_sf"/>
</dbReference>
<sequence>MTQDKIYDLIVVGAGPAGSAVALYAAKNGLSVLLLDKAKFPRDKICGDAISGKSMMVLRELDLLEGAKKLPSAYIDSVVFGSPTFKTVQIPLRANEKKGLPPGLVIRREVFDGFLFEKAAALVDTVKEQFEVQELMYEDGRVYGVTGKDLNSGQIMSFRGKLTIGADGFNSVVARSTGCFDNDAEHWVVALRQYYKNVKGLNSQVELHYLDEVQPGYLWIFPADNGWANVGVGMLQSTLKKRRINLKKILKDAIESPVFRDRFSEAEPMEEPRGWNLPVGSMHRKNHGNGFLLLGDAAGLIDPFTGEGIGNALFSAKVAAQTVKEAVEANDFSTSFLSRYDRNLWNELGDELALSSKLQRIGRNRFLLNLVINKASRNKEVRQIISGMMADEVPKTKLANPMFYVRLLFS</sequence>
<feature type="domain" description="FAD-binding" evidence="1">
    <location>
        <begin position="8"/>
        <end position="311"/>
    </location>
</feature>
<reference evidence="2" key="1">
    <citation type="journal article" date="2020" name="mSystems">
        <title>Genome- and Community-Level Interaction Insights into Carbon Utilization and Element Cycling Functions of Hydrothermarchaeota in Hydrothermal Sediment.</title>
        <authorList>
            <person name="Zhou Z."/>
            <person name="Liu Y."/>
            <person name="Xu W."/>
            <person name="Pan J."/>
            <person name="Luo Z.H."/>
            <person name="Li M."/>
        </authorList>
    </citation>
    <scope>NUCLEOTIDE SEQUENCE [LARGE SCALE GENOMIC DNA]</scope>
    <source>
        <strain evidence="2">HyVt-577</strain>
    </source>
</reference>
<dbReference type="PANTHER" id="PTHR42685:SF22">
    <property type="entry name" value="CONDITIONED MEDIUM FACTOR RECEPTOR 1"/>
    <property type="match status" value="1"/>
</dbReference>
<dbReference type="GO" id="GO:0071949">
    <property type="term" value="F:FAD binding"/>
    <property type="evidence" value="ECO:0007669"/>
    <property type="project" value="InterPro"/>
</dbReference>
<name>A0A7V4WVL1_CALAY</name>
<protein>
    <submittedName>
        <fullName evidence="2">Geranylgeranyl reductase family protein</fullName>
    </submittedName>
</protein>
<dbReference type="EMBL" id="DRQG01000108">
    <property type="protein sequence ID" value="HGY56330.1"/>
    <property type="molecule type" value="Genomic_DNA"/>
</dbReference>
<dbReference type="InterPro" id="IPR011777">
    <property type="entry name" value="Geranylgeranyl_Rdtase_fam"/>
</dbReference>
<dbReference type="PRINTS" id="PR00420">
    <property type="entry name" value="RNGMNOXGNASE"/>
</dbReference>
<dbReference type="Gene3D" id="3.50.50.60">
    <property type="entry name" value="FAD/NAD(P)-binding domain"/>
    <property type="match status" value="1"/>
</dbReference>
<dbReference type="PANTHER" id="PTHR42685">
    <property type="entry name" value="GERANYLGERANYL DIPHOSPHATE REDUCTASE"/>
    <property type="match status" value="1"/>
</dbReference>
<dbReference type="GO" id="GO:0016628">
    <property type="term" value="F:oxidoreductase activity, acting on the CH-CH group of donors, NAD or NADP as acceptor"/>
    <property type="evidence" value="ECO:0007669"/>
    <property type="project" value="InterPro"/>
</dbReference>
<dbReference type="AlphaFoldDB" id="A0A7V4WVL1"/>
<dbReference type="InterPro" id="IPR050407">
    <property type="entry name" value="Geranylgeranyl_reductase"/>
</dbReference>
<dbReference type="NCBIfam" id="TIGR02032">
    <property type="entry name" value="GG-red-SF"/>
    <property type="match status" value="1"/>
</dbReference>
<dbReference type="InterPro" id="IPR002938">
    <property type="entry name" value="FAD-bd"/>
</dbReference>
<dbReference type="Proteomes" id="UP000885779">
    <property type="component" value="Unassembled WGS sequence"/>
</dbReference>
<evidence type="ECO:0000259" key="1">
    <source>
        <dbReference type="Pfam" id="PF01494"/>
    </source>
</evidence>
<comment type="caution">
    <text evidence="2">The sequence shown here is derived from an EMBL/GenBank/DDBJ whole genome shotgun (WGS) entry which is preliminary data.</text>
</comment>
<dbReference type="Pfam" id="PF01494">
    <property type="entry name" value="FAD_binding_3"/>
    <property type="match status" value="1"/>
</dbReference>
<gene>
    <name evidence="2" type="ORF">ENK44_11535</name>
</gene>